<evidence type="ECO:0000256" key="8">
    <source>
        <dbReference type="SAM" id="Phobius"/>
    </source>
</evidence>
<proteinExistence type="predicted"/>
<evidence type="ECO:0000256" key="5">
    <source>
        <dbReference type="ARBA" id="ARBA00022729"/>
    </source>
</evidence>
<evidence type="ECO:0000256" key="1">
    <source>
        <dbReference type="ARBA" id="ARBA00004196"/>
    </source>
</evidence>
<dbReference type="eggNOG" id="arCOG09729">
    <property type="taxonomic scope" value="Archaea"/>
</dbReference>
<dbReference type="InterPro" id="IPR003368">
    <property type="entry name" value="POMP_repeat"/>
</dbReference>
<evidence type="ECO:0000256" key="2">
    <source>
        <dbReference type="ARBA" id="ARBA00004442"/>
    </source>
</evidence>
<reference evidence="10 11" key="1">
    <citation type="journal article" date="2014" name="Int. J. Syst. Evol. Microbiol.">
        <title>Methanobacterium paludis sp. nov. and a novel strain of Methanobacterium lacus isolated from northern peatlands.</title>
        <authorList>
            <person name="Cadillo-Quiroz H."/>
            <person name="Brauer S.L."/>
            <person name="Goodson N."/>
            <person name="Yavitt J.B."/>
            <person name="Zinder S.H."/>
        </authorList>
    </citation>
    <scope>NUCLEOTIDE SEQUENCE [LARGE SCALE GENOMIC DNA]</scope>
    <source>
        <strain evidence="11">DSM 25820 / JCM 18151 / SWAN1</strain>
    </source>
</reference>
<dbReference type="AlphaFoldDB" id="F6D6R1"/>
<dbReference type="Proteomes" id="UP000009231">
    <property type="component" value="Chromosome"/>
</dbReference>
<accession>F6D6R1</accession>
<protein>
    <submittedName>
        <fullName evidence="10">Polymorphic outer membrane protein</fullName>
    </submittedName>
</protein>
<evidence type="ECO:0000313" key="11">
    <source>
        <dbReference type="Proteomes" id="UP000009231"/>
    </source>
</evidence>
<dbReference type="HOGENOM" id="CLU_342452_0_0_2"/>
<feature type="domain" description="Right handed beta helix" evidence="9">
    <location>
        <begin position="170"/>
        <end position="327"/>
    </location>
</feature>
<dbReference type="InterPro" id="IPR006626">
    <property type="entry name" value="PbH1"/>
</dbReference>
<evidence type="ECO:0000256" key="3">
    <source>
        <dbReference type="ARBA" id="ARBA00004613"/>
    </source>
</evidence>
<evidence type="ECO:0000259" key="9">
    <source>
        <dbReference type="Pfam" id="PF13229"/>
    </source>
</evidence>
<dbReference type="InterPro" id="IPR011050">
    <property type="entry name" value="Pectin_lyase_fold/virulence"/>
</dbReference>
<sequence>MKTSKHLKIPLLLLGLMIFISFGLGAASAATPGDNSTMYVSTTGNDIWDGQSTTYNSTTGSGPKATIKNATGTVTTGGNVYIANGIYNESNIIIDKNMNIVGESQSGTIINGQKSGNSIFTIASGVTVTITNLTLTNATTIDGGAIFNDHGTLTVRNIKFTNNTVNEYGGAIFNNVGSLTVENSTFTNNIANVDGGAIYNNGGSLTVENSTFTGNAANNGGAISKNDGDMTVENSTFTNNIATAGGAICNNSGSSTVENSTFTGNTANYGGGAIFNYNSSLTVENSTFTDNAALNGGAIYNEGILDIDSSNFSGNTATAIGTGTGGGAIYNDGAILNINKSEFTGNAATDNAGGAIYSYSGTTITVSNSKFTQNTSKTGGGAIRNNGSGTTLTVSNSKFTRNHAEYGGAICNSGIANITNSNFTDNNVTNAGGAICNDQGTLNVNNSTFTNNTAQEKGGVLYNYLSGNSNSTITVTNSTFTGNTAPNGGIFHNSGGNATISFSGIINNGSNEIYNDHGMVDARYNWWGSNDNPSNHVSNDVNVSPWLVLTVTNDNSSILIGGKSIVTADLQHDSKGGYHDPVNGHVPDGTVVTFNLLNTRLGSLNTISTTLTNGTAITMFTAANSGNENVTATIDNQLESTLIIINKSNNNNNTNGNNIPSTVNAATQTISMQHTGAPLAGLALAILAIFSGMLPRRKQ</sequence>
<keyword evidence="8" id="KW-0812">Transmembrane</keyword>
<keyword evidence="11" id="KW-1185">Reference proteome</keyword>
<dbReference type="GO" id="GO:0005576">
    <property type="term" value="C:extracellular region"/>
    <property type="evidence" value="ECO:0007669"/>
    <property type="project" value="UniProtKB-SubCell"/>
</dbReference>
<dbReference type="SMART" id="SM00710">
    <property type="entry name" value="PbH1"/>
    <property type="match status" value="14"/>
</dbReference>
<dbReference type="InterPro" id="IPR039448">
    <property type="entry name" value="Beta_helix"/>
</dbReference>
<dbReference type="Pfam" id="PF02415">
    <property type="entry name" value="Chlam_PMP"/>
    <property type="match status" value="1"/>
</dbReference>
<gene>
    <name evidence="10" type="ordered locus">MSWAN_1329</name>
</gene>
<dbReference type="Gene3D" id="2.160.20.10">
    <property type="entry name" value="Single-stranded right-handed beta-helix, Pectin lyase-like"/>
    <property type="match status" value="1"/>
</dbReference>
<dbReference type="RefSeq" id="WP_013825845.1">
    <property type="nucleotide sequence ID" value="NC_015574.1"/>
</dbReference>
<keyword evidence="4" id="KW-0964">Secreted</keyword>
<dbReference type="Pfam" id="PF13229">
    <property type="entry name" value="Beta_helix"/>
    <property type="match status" value="1"/>
</dbReference>
<evidence type="ECO:0000313" key="10">
    <source>
        <dbReference type="EMBL" id="AEG18344.1"/>
    </source>
</evidence>
<comment type="subcellular location">
    <subcellularLocation>
        <location evidence="1">Cell envelope</location>
    </subcellularLocation>
    <subcellularLocation>
        <location evidence="2">Cell outer membrane</location>
    </subcellularLocation>
    <subcellularLocation>
        <location evidence="3">Secreted</location>
    </subcellularLocation>
</comment>
<evidence type="ECO:0000256" key="4">
    <source>
        <dbReference type="ARBA" id="ARBA00022525"/>
    </source>
</evidence>
<evidence type="ECO:0000256" key="6">
    <source>
        <dbReference type="ARBA" id="ARBA00023136"/>
    </source>
</evidence>
<evidence type="ECO:0000256" key="7">
    <source>
        <dbReference type="ARBA" id="ARBA00023237"/>
    </source>
</evidence>
<keyword evidence="6 8" id="KW-0472">Membrane</keyword>
<dbReference type="OrthoDB" id="78475at2157"/>
<dbReference type="InterPro" id="IPR012334">
    <property type="entry name" value="Pectin_lyas_fold"/>
</dbReference>
<keyword evidence="8" id="KW-1133">Transmembrane helix</keyword>
<dbReference type="PANTHER" id="PTHR11319">
    <property type="entry name" value="G PROTEIN-COUPLED RECEPTOR-RELATED"/>
    <property type="match status" value="1"/>
</dbReference>
<name>F6D6R1_METPW</name>
<dbReference type="SUPFAM" id="SSF51126">
    <property type="entry name" value="Pectin lyase-like"/>
    <property type="match status" value="2"/>
</dbReference>
<keyword evidence="5" id="KW-0732">Signal</keyword>
<organism evidence="10 11">
    <name type="scientific">Methanobacterium paludis (strain DSM 25820 / JCM 18151 / SWAN1)</name>
    <dbReference type="NCBI Taxonomy" id="868131"/>
    <lineage>
        <taxon>Archaea</taxon>
        <taxon>Methanobacteriati</taxon>
        <taxon>Methanobacteriota</taxon>
        <taxon>Methanomada group</taxon>
        <taxon>Methanobacteria</taxon>
        <taxon>Methanobacteriales</taxon>
        <taxon>Methanobacteriaceae</taxon>
        <taxon>Methanobacterium</taxon>
    </lineage>
</organism>
<keyword evidence="7" id="KW-0998">Cell outer membrane</keyword>
<feature type="transmembrane region" description="Helical" evidence="8">
    <location>
        <begin position="676"/>
        <end position="694"/>
    </location>
</feature>
<dbReference type="KEGG" id="mew:MSWAN_1329"/>
<dbReference type="PANTHER" id="PTHR11319:SF35">
    <property type="entry name" value="OUTER MEMBRANE PROTEIN PMPC-RELATED"/>
    <property type="match status" value="1"/>
</dbReference>
<dbReference type="EMBL" id="CP002772">
    <property type="protein sequence ID" value="AEG18344.1"/>
    <property type="molecule type" value="Genomic_DNA"/>
</dbReference>
<dbReference type="GeneID" id="10668834"/>